<dbReference type="PANTHER" id="PTHR37299">
    <property type="entry name" value="TRANSCRIPTIONAL REGULATOR-RELATED"/>
    <property type="match status" value="1"/>
</dbReference>
<dbReference type="OrthoDB" id="9787344at2"/>
<dbReference type="Pfam" id="PF04397">
    <property type="entry name" value="LytTR"/>
    <property type="match status" value="1"/>
</dbReference>
<dbReference type="InterPro" id="IPR007492">
    <property type="entry name" value="LytTR_DNA-bd_dom"/>
</dbReference>
<feature type="modified residue" description="4-aspartylphosphate" evidence="1">
    <location>
        <position position="54"/>
    </location>
</feature>
<proteinExistence type="predicted"/>
<feature type="domain" description="HTH LytTR-type" evidence="3">
    <location>
        <begin position="131"/>
        <end position="225"/>
    </location>
</feature>
<dbReference type="STRING" id="634771.SAMN04488128_103680"/>
<dbReference type="GO" id="GO:0000156">
    <property type="term" value="F:phosphorelay response regulator activity"/>
    <property type="evidence" value="ECO:0007669"/>
    <property type="project" value="InterPro"/>
</dbReference>
<dbReference type="EMBL" id="FUWZ01000003">
    <property type="protein sequence ID" value="SKA32524.1"/>
    <property type="molecule type" value="Genomic_DNA"/>
</dbReference>
<dbReference type="PROSITE" id="PS50110">
    <property type="entry name" value="RESPONSE_REGULATORY"/>
    <property type="match status" value="1"/>
</dbReference>
<dbReference type="SMART" id="SM00850">
    <property type="entry name" value="LytTR"/>
    <property type="match status" value="1"/>
</dbReference>
<dbReference type="PANTHER" id="PTHR37299:SF1">
    <property type="entry name" value="STAGE 0 SPORULATION PROTEIN A HOMOLOG"/>
    <property type="match status" value="1"/>
</dbReference>
<dbReference type="Pfam" id="PF00072">
    <property type="entry name" value="Response_reg"/>
    <property type="match status" value="1"/>
</dbReference>
<name>A0A1T4SW84_9BACT</name>
<evidence type="ECO:0000256" key="1">
    <source>
        <dbReference type="PROSITE-ProRule" id="PRU00169"/>
    </source>
</evidence>
<dbReference type="InterPro" id="IPR011006">
    <property type="entry name" value="CheY-like_superfamily"/>
</dbReference>
<dbReference type="SMART" id="SM00448">
    <property type="entry name" value="REC"/>
    <property type="match status" value="1"/>
</dbReference>
<dbReference type="PROSITE" id="PS50930">
    <property type="entry name" value="HTH_LYTTR"/>
    <property type="match status" value="1"/>
</dbReference>
<feature type="domain" description="Response regulatory" evidence="2">
    <location>
        <begin position="3"/>
        <end position="114"/>
    </location>
</feature>
<dbReference type="RefSeq" id="WP_078671008.1">
    <property type="nucleotide sequence ID" value="NZ_FUWZ01000003.1"/>
</dbReference>
<keyword evidence="5" id="KW-1185">Reference proteome</keyword>
<dbReference type="InterPro" id="IPR001789">
    <property type="entry name" value="Sig_transdc_resp-reg_receiver"/>
</dbReference>
<accession>A0A1T4SW84</accession>
<dbReference type="InterPro" id="IPR046947">
    <property type="entry name" value="LytR-like"/>
</dbReference>
<dbReference type="Gene3D" id="3.40.50.2300">
    <property type="match status" value="1"/>
</dbReference>
<evidence type="ECO:0000313" key="4">
    <source>
        <dbReference type="EMBL" id="SKA32524.1"/>
    </source>
</evidence>
<keyword evidence="1" id="KW-0597">Phosphoprotein</keyword>
<organism evidence="4 5">
    <name type="scientific">Chitinophaga eiseniae</name>
    <dbReference type="NCBI Taxonomy" id="634771"/>
    <lineage>
        <taxon>Bacteria</taxon>
        <taxon>Pseudomonadati</taxon>
        <taxon>Bacteroidota</taxon>
        <taxon>Chitinophagia</taxon>
        <taxon>Chitinophagales</taxon>
        <taxon>Chitinophagaceae</taxon>
        <taxon>Chitinophaga</taxon>
    </lineage>
</organism>
<dbReference type="AlphaFoldDB" id="A0A1T4SW84"/>
<evidence type="ECO:0000259" key="2">
    <source>
        <dbReference type="PROSITE" id="PS50110"/>
    </source>
</evidence>
<dbReference type="Gene3D" id="2.40.50.1020">
    <property type="entry name" value="LytTr DNA-binding domain"/>
    <property type="match status" value="1"/>
</dbReference>
<sequence>MIHCLIVDDEPIAHEILEEYVMRCGRIAILGHCRNAMEAIAMLETYSVDLLFLDIQMPLVSGLTFLKNLEHPPQVIFTTAYQEYALDGFELNAVDYLLKPYSYERFLKAISKIKTTKESGPVRSYFFIDNNRSTEKIYHDDIRYIEAVGDYMKIYLEDRYILQRCTLKALEEQLPAGDFVRVHKSYIVPVKKIIAIKKDTVYLSKTQTVPVSQSYREQLLRKFKV</sequence>
<gene>
    <name evidence="4" type="ORF">SAMN04488128_103680</name>
</gene>
<keyword evidence="4" id="KW-0238">DNA-binding</keyword>
<dbReference type="SUPFAM" id="SSF52172">
    <property type="entry name" value="CheY-like"/>
    <property type="match status" value="1"/>
</dbReference>
<dbReference type="GO" id="GO:0003677">
    <property type="term" value="F:DNA binding"/>
    <property type="evidence" value="ECO:0007669"/>
    <property type="project" value="UniProtKB-KW"/>
</dbReference>
<dbReference type="Proteomes" id="UP000190367">
    <property type="component" value="Unassembled WGS sequence"/>
</dbReference>
<protein>
    <submittedName>
        <fullName evidence="4">DNA-binding response regulator, LytR/AlgR family</fullName>
    </submittedName>
</protein>
<evidence type="ECO:0000313" key="5">
    <source>
        <dbReference type="Proteomes" id="UP000190367"/>
    </source>
</evidence>
<reference evidence="5" key="1">
    <citation type="submission" date="2017-02" db="EMBL/GenBank/DDBJ databases">
        <authorList>
            <person name="Varghese N."/>
            <person name="Submissions S."/>
        </authorList>
    </citation>
    <scope>NUCLEOTIDE SEQUENCE [LARGE SCALE GENOMIC DNA]</scope>
    <source>
        <strain evidence="5">DSM 22224</strain>
    </source>
</reference>
<dbReference type="FunFam" id="3.40.50.2300:FF:000051">
    <property type="entry name" value="Two-component response regulator yehT"/>
    <property type="match status" value="1"/>
</dbReference>
<evidence type="ECO:0000259" key="3">
    <source>
        <dbReference type="PROSITE" id="PS50930"/>
    </source>
</evidence>